<dbReference type="SUPFAM" id="SSF52540">
    <property type="entry name" value="P-loop containing nucleoside triphosphate hydrolases"/>
    <property type="match status" value="1"/>
</dbReference>
<reference evidence="4" key="1">
    <citation type="submission" date="2020-11" db="EMBL/GenBank/DDBJ databases">
        <authorList>
            <person name="Tran Van P."/>
        </authorList>
    </citation>
    <scope>NUCLEOTIDE SEQUENCE</scope>
</reference>
<dbReference type="PANTHER" id="PTHR10606:SF44">
    <property type="entry name" value="6-PHOSPHOFRUCTO 2-KINASE_FRUCTOSE 2,6-BISPHOSPHATASE LONG FORM"/>
    <property type="match status" value="1"/>
</dbReference>
<dbReference type="InterPro" id="IPR027417">
    <property type="entry name" value="P-loop_NTPase"/>
</dbReference>
<evidence type="ECO:0000256" key="2">
    <source>
        <dbReference type="ARBA" id="ARBA00022840"/>
    </source>
</evidence>
<dbReference type="GO" id="GO:0005829">
    <property type="term" value="C:cytosol"/>
    <property type="evidence" value="ECO:0007669"/>
    <property type="project" value="TreeGrafter"/>
</dbReference>
<gene>
    <name evidence="4" type="ORF">TGEB3V08_LOCUS314</name>
</gene>
<accession>A0A7R9JN10</accession>
<keyword evidence="2" id="KW-0067">ATP-binding</keyword>
<dbReference type="GO" id="GO:0003873">
    <property type="term" value="F:6-phosphofructo-2-kinase activity"/>
    <property type="evidence" value="ECO:0007669"/>
    <property type="project" value="InterPro"/>
</dbReference>
<dbReference type="PANTHER" id="PTHR10606">
    <property type="entry name" value="6-PHOSPHOFRUCTO-2-KINASE/FRUCTOSE-2,6-BISPHOSPHATASE"/>
    <property type="match status" value="1"/>
</dbReference>
<dbReference type="GO" id="GO:0004331">
    <property type="term" value="F:fructose-2,6-bisphosphate 2-phosphatase activity"/>
    <property type="evidence" value="ECO:0007669"/>
    <property type="project" value="TreeGrafter"/>
</dbReference>
<dbReference type="Gene3D" id="3.40.50.300">
    <property type="entry name" value="P-loop containing nucleotide triphosphate hydrolases"/>
    <property type="match status" value="2"/>
</dbReference>
<dbReference type="InterPro" id="IPR013079">
    <property type="entry name" value="6Phosfructo_kin"/>
</dbReference>
<dbReference type="Pfam" id="PF01591">
    <property type="entry name" value="6PF2K"/>
    <property type="match status" value="1"/>
</dbReference>
<feature type="domain" description="6-phosphofructo-2-kinase" evidence="3">
    <location>
        <begin position="39"/>
        <end position="127"/>
    </location>
</feature>
<name>A0A7R9JN10_TIMGE</name>
<proteinExistence type="predicted"/>
<evidence type="ECO:0000313" key="4">
    <source>
        <dbReference type="EMBL" id="CAD7585850.1"/>
    </source>
</evidence>
<dbReference type="InterPro" id="IPR003094">
    <property type="entry name" value="6Pfruct_kin"/>
</dbReference>
<dbReference type="EMBL" id="OE839150">
    <property type="protein sequence ID" value="CAD7585850.1"/>
    <property type="molecule type" value="Genomic_DNA"/>
</dbReference>
<organism evidence="4">
    <name type="scientific">Timema genevievae</name>
    <name type="common">Walking stick</name>
    <dbReference type="NCBI Taxonomy" id="629358"/>
    <lineage>
        <taxon>Eukaryota</taxon>
        <taxon>Metazoa</taxon>
        <taxon>Ecdysozoa</taxon>
        <taxon>Arthropoda</taxon>
        <taxon>Hexapoda</taxon>
        <taxon>Insecta</taxon>
        <taxon>Pterygota</taxon>
        <taxon>Neoptera</taxon>
        <taxon>Polyneoptera</taxon>
        <taxon>Phasmatodea</taxon>
        <taxon>Timematodea</taxon>
        <taxon>Timematoidea</taxon>
        <taxon>Timematidae</taxon>
        <taxon>Timema</taxon>
    </lineage>
</organism>
<evidence type="ECO:0000256" key="1">
    <source>
        <dbReference type="ARBA" id="ARBA00022741"/>
    </source>
</evidence>
<keyword evidence="1" id="KW-0547">Nucleotide-binding</keyword>
<dbReference type="AlphaFoldDB" id="A0A7R9JN10"/>
<sequence length="183" mass="21401">MTSTDHRKSDKVPFVRFFQRRNSQFQRKVSIRIGERANYVNSPHVIAMVGLPARGKTYISKKLSRYLNWIGINTKGEYRRQVTTAYKNHDFFRPDNKEAMVIRTQCAIDAMKDVCEWLESGGEVALFFVESVCDDPQIIEQNIIEVKVNSPDYQNMNKEMALRDFLQRIEHYEERREGGGSQT</sequence>
<evidence type="ECO:0000259" key="3">
    <source>
        <dbReference type="Pfam" id="PF01591"/>
    </source>
</evidence>
<dbReference type="FunFam" id="3.40.50.300:FF:006182">
    <property type="entry name" value="6-phosphofructo-2-kinase/fructose-2,6-biphosphatase 2b"/>
    <property type="match status" value="1"/>
</dbReference>
<dbReference type="GO" id="GO:0006003">
    <property type="term" value="P:fructose 2,6-bisphosphate metabolic process"/>
    <property type="evidence" value="ECO:0007669"/>
    <property type="project" value="InterPro"/>
</dbReference>
<protein>
    <recommendedName>
        <fullName evidence="3">6-phosphofructo-2-kinase domain-containing protein</fullName>
    </recommendedName>
</protein>
<dbReference type="GO" id="GO:0005524">
    <property type="term" value="F:ATP binding"/>
    <property type="evidence" value="ECO:0007669"/>
    <property type="project" value="UniProtKB-KW"/>
</dbReference>
<dbReference type="GO" id="GO:0006000">
    <property type="term" value="P:fructose metabolic process"/>
    <property type="evidence" value="ECO:0007669"/>
    <property type="project" value="InterPro"/>
</dbReference>